<evidence type="ECO:0000313" key="3">
    <source>
        <dbReference type="Proteomes" id="UP000762676"/>
    </source>
</evidence>
<dbReference type="Proteomes" id="UP000762676">
    <property type="component" value="Unassembled WGS sequence"/>
</dbReference>
<evidence type="ECO:0000313" key="2">
    <source>
        <dbReference type="EMBL" id="GFR97303.1"/>
    </source>
</evidence>
<protein>
    <submittedName>
        <fullName evidence="2">Uncharacterized protein</fullName>
    </submittedName>
</protein>
<organism evidence="2 3">
    <name type="scientific">Elysia marginata</name>
    <dbReference type="NCBI Taxonomy" id="1093978"/>
    <lineage>
        <taxon>Eukaryota</taxon>
        <taxon>Metazoa</taxon>
        <taxon>Spiralia</taxon>
        <taxon>Lophotrochozoa</taxon>
        <taxon>Mollusca</taxon>
        <taxon>Gastropoda</taxon>
        <taxon>Heterobranchia</taxon>
        <taxon>Euthyneura</taxon>
        <taxon>Panpulmonata</taxon>
        <taxon>Sacoglossa</taxon>
        <taxon>Placobranchoidea</taxon>
        <taxon>Plakobranchidae</taxon>
        <taxon>Elysia</taxon>
    </lineage>
</organism>
<name>A0AAV4HH69_9GAST</name>
<reference evidence="2 3" key="1">
    <citation type="journal article" date="2021" name="Elife">
        <title>Chloroplast acquisition without the gene transfer in kleptoplastic sea slugs, Plakobranchus ocellatus.</title>
        <authorList>
            <person name="Maeda T."/>
            <person name="Takahashi S."/>
            <person name="Yoshida T."/>
            <person name="Shimamura S."/>
            <person name="Takaki Y."/>
            <person name="Nagai Y."/>
            <person name="Toyoda A."/>
            <person name="Suzuki Y."/>
            <person name="Arimoto A."/>
            <person name="Ishii H."/>
            <person name="Satoh N."/>
            <person name="Nishiyama T."/>
            <person name="Hasebe M."/>
            <person name="Maruyama T."/>
            <person name="Minagawa J."/>
            <person name="Obokata J."/>
            <person name="Shigenobu S."/>
        </authorList>
    </citation>
    <scope>NUCLEOTIDE SEQUENCE [LARGE SCALE GENOMIC DNA]</scope>
</reference>
<gene>
    <name evidence="2" type="ORF">ElyMa_002741600</name>
</gene>
<evidence type="ECO:0000256" key="1">
    <source>
        <dbReference type="SAM" id="MobiDB-lite"/>
    </source>
</evidence>
<comment type="caution">
    <text evidence="2">The sequence shown here is derived from an EMBL/GenBank/DDBJ whole genome shotgun (WGS) entry which is preliminary data.</text>
</comment>
<dbReference type="AlphaFoldDB" id="A0AAV4HH69"/>
<accession>A0AAV4HH69</accession>
<sequence>MGSSPLPITVPQDEADSSSSSSGVQADPDFSTSSSDSRSNGVPNKQSALTSNGFINSMLRFKLSFRIIPIKVMFFVHQRFAKTRRNLKSLRFVT</sequence>
<feature type="compositionally biased region" description="Polar residues" evidence="1">
    <location>
        <begin position="40"/>
        <end position="49"/>
    </location>
</feature>
<dbReference type="EMBL" id="BMAT01005633">
    <property type="protein sequence ID" value="GFR97303.1"/>
    <property type="molecule type" value="Genomic_DNA"/>
</dbReference>
<feature type="region of interest" description="Disordered" evidence="1">
    <location>
        <begin position="1"/>
        <end position="49"/>
    </location>
</feature>
<proteinExistence type="predicted"/>
<keyword evidence="3" id="KW-1185">Reference proteome</keyword>